<feature type="compositionally biased region" description="Polar residues" evidence="3">
    <location>
        <begin position="913"/>
        <end position="930"/>
    </location>
</feature>
<dbReference type="SMART" id="SM00582">
    <property type="entry name" value="RPR"/>
    <property type="match status" value="1"/>
</dbReference>
<feature type="compositionally biased region" description="Polar residues" evidence="3">
    <location>
        <begin position="815"/>
        <end position="824"/>
    </location>
</feature>
<evidence type="ECO:0000256" key="1">
    <source>
        <dbReference type="ARBA" id="ARBA00022884"/>
    </source>
</evidence>
<evidence type="ECO:0000313" key="7">
    <source>
        <dbReference type="Proteomes" id="UP001150062"/>
    </source>
</evidence>
<dbReference type="Pfam" id="PF00076">
    <property type="entry name" value="RRM_1"/>
    <property type="match status" value="1"/>
</dbReference>
<dbReference type="PROSITE" id="PS51391">
    <property type="entry name" value="CID"/>
    <property type="match status" value="1"/>
</dbReference>
<evidence type="ECO:0000313" key="6">
    <source>
        <dbReference type="EMBL" id="KAJ6228328.1"/>
    </source>
</evidence>
<organism evidence="6 7">
    <name type="scientific">Anaeramoeba flamelloides</name>
    <dbReference type="NCBI Taxonomy" id="1746091"/>
    <lineage>
        <taxon>Eukaryota</taxon>
        <taxon>Metamonada</taxon>
        <taxon>Anaeramoebidae</taxon>
        <taxon>Anaeramoeba</taxon>
    </lineage>
</organism>
<feature type="compositionally biased region" description="Low complexity" evidence="3">
    <location>
        <begin position="667"/>
        <end position="700"/>
    </location>
</feature>
<dbReference type="PANTHER" id="PTHR23140:SF4">
    <property type="entry name" value="PROTEIN CBR-NRD-1"/>
    <property type="match status" value="1"/>
</dbReference>
<dbReference type="PANTHER" id="PTHR23140">
    <property type="entry name" value="RNA PROCESSING PROTEIN LD23810P"/>
    <property type="match status" value="1"/>
</dbReference>
<feature type="compositionally biased region" description="Basic and acidic residues" evidence="3">
    <location>
        <begin position="825"/>
        <end position="838"/>
    </location>
</feature>
<feature type="compositionally biased region" description="Low complexity" evidence="3">
    <location>
        <begin position="786"/>
        <end position="812"/>
    </location>
</feature>
<keyword evidence="1 2" id="KW-0694">RNA-binding</keyword>
<dbReference type="InterPro" id="IPR035979">
    <property type="entry name" value="RBD_domain_sf"/>
</dbReference>
<dbReference type="SUPFAM" id="SSF54928">
    <property type="entry name" value="RNA-binding domain, RBD"/>
    <property type="match status" value="1"/>
</dbReference>
<dbReference type="InterPro" id="IPR008942">
    <property type="entry name" value="ENTH_VHS"/>
</dbReference>
<evidence type="ECO:0000256" key="3">
    <source>
        <dbReference type="SAM" id="MobiDB-lite"/>
    </source>
</evidence>
<feature type="region of interest" description="Disordered" evidence="3">
    <location>
        <begin position="786"/>
        <end position="838"/>
    </location>
</feature>
<dbReference type="CDD" id="cd00590">
    <property type="entry name" value="RRM_SF"/>
    <property type="match status" value="1"/>
</dbReference>
<dbReference type="Proteomes" id="UP001150062">
    <property type="component" value="Unassembled WGS sequence"/>
</dbReference>
<protein>
    <submittedName>
        <fullName evidence="6">Protein scaf8</fullName>
    </submittedName>
</protein>
<dbReference type="InterPro" id="IPR012677">
    <property type="entry name" value="Nucleotide-bd_a/b_plait_sf"/>
</dbReference>
<dbReference type="SUPFAM" id="SSF48464">
    <property type="entry name" value="ENTH/VHS domain"/>
    <property type="match status" value="1"/>
</dbReference>
<dbReference type="EMBL" id="JAOAOG010000329">
    <property type="protein sequence ID" value="KAJ6228328.1"/>
    <property type="molecule type" value="Genomic_DNA"/>
</dbReference>
<dbReference type="SMART" id="SM00360">
    <property type="entry name" value="RRM"/>
    <property type="match status" value="1"/>
</dbReference>
<dbReference type="Gene3D" id="1.25.40.90">
    <property type="match status" value="1"/>
</dbReference>
<keyword evidence="7" id="KW-1185">Reference proteome</keyword>
<feature type="region of interest" description="Disordered" evidence="3">
    <location>
        <begin position="861"/>
        <end position="970"/>
    </location>
</feature>
<evidence type="ECO:0000256" key="2">
    <source>
        <dbReference type="PROSITE-ProRule" id="PRU00176"/>
    </source>
</evidence>
<feature type="compositionally biased region" description="Low complexity" evidence="3">
    <location>
        <begin position="880"/>
        <end position="912"/>
    </location>
</feature>
<dbReference type="Gene3D" id="3.30.70.330">
    <property type="match status" value="1"/>
</dbReference>
<feature type="compositionally biased region" description="Basic and acidic residues" evidence="3">
    <location>
        <begin position="724"/>
        <end position="744"/>
    </location>
</feature>
<feature type="compositionally biased region" description="Low complexity" evidence="3">
    <location>
        <begin position="711"/>
        <end position="723"/>
    </location>
</feature>
<feature type="domain" description="CID" evidence="5">
    <location>
        <begin position="1"/>
        <end position="142"/>
    </location>
</feature>
<feature type="compositionally biased region" description="Polar residues" evidence="3">
    <location>
        <begin position="629"/>
        <end position="641"/>
    </location>
</feature>
<dbReference type="InterPro" id="IPR051485">
    <property type="entry name" value="SR-CTD_assoc_factor"/>
</dbReference>
<accession>A0ABQ8X6P4</accession>
<feature type="compositionally biased region" description="Polar residues" evidence="3">
    <location>
        <begin position="745"/>
        <end position="754"/>
    </location>
</feature>
<feature type="compositionally biased region" description="Polar residues" evidence="3">
    <location>
        <begin position="939"/>
        <end position="954"/>
    </location>
</feature>
<dbReference type="InterPro" id="IPR000504">
    <property type="entry name" value="RRM_dom"/>
</dbReference>
<evidence type="ECO:0000259" key="4">
    <source>
        <dbReference type="PROSITE" id="PS50102"/>
    </source>
</evidence>
<feature type="region of interest" description="Disordered" evidence="3">
    <location>
        <begin position="462"/>
        <end position="481"/>
    </location>
</feature>
<gene>
    <name evidence="6" type="ORF">M0813_09157</name>
</gene>
<sequence length="970" mass="114945">MEFDLFKWTGSIWILEQLEKIDPEQPSSRLINGIAKYAIKNEEFYKYVVKTIELFLNKTEIEKYLVVLYVIDSIVQHSRSRSNYKDRYSKYFGINLEQTINIIFQNKTKFRQIVKVLTLWKKKNIFSNKIIDKILLIAINKGARKYFEILGFDEKTIKTKYFLEEDTTNNNEKESNQTKNIDTASNEGKVITNSESIKNPNSKLIKNQNQFKSDPFYFDYGEDADQNVNKKNKQLFQKMDSNLSSTNDFSTTKTIPPISTLTTTNAITPMPALTTIKTITDIDVVTDIAISPPSSDHINDIQVNINLNKQNELIKNPLNKSNNNNENQSVPNNLKIFNNMINKENNNNDQNLNESFIPNSNSKINSYNNYNSLNQNTNNILNENNKNNILEGKYQLEGSVIPRKIEIQNEFSNDLNKKKNHHSKLIDERSNSLPSNKVTPLLNNIVSGLNEKSSTPILTTLSPFSTTTTSSSSSSTVQSSSLSTPISYYGNNIDPKIVNNQQLQQNIGTNFNKESKHNQNNNNFNSYPILSQDKNEKQKKVDYLSNRTTLYLGNLDQSMSENTLYSIFGEFGKIMNCRYLSHKNIAFLTFETHEQAYNALNQIQSQIIYNKPIKIEWSRNSNRNSNNRMNLPTSQPYNSKINQTNDYNNKNNFTNQEQKEKGNFSTQRQQMQIQTQPQLERQNQQQQIQQLTRPRQYQQNEKLMNQDNYLPPNNNEIPISSNNEYKENEFDRPSKQYRNTKDYRVNNQNNNDIQYSEKDFYRNDRYHNSNNNKQQDYKNEKFHNNDQYYKNNFNNNYHQSEHNNNNKQYYKNENFHNNSQGYKNESFHNNDQDYKKKSFHQRDQYYKKDFNNNHHYEKNHRINNDQYHEKNHRINNDPYRQNNSRNNYNSNRSSRNNYDNNRFNNQDNSQQNYPRSYSSNNYHNETNDYNSFKKRSNYQRKNYSNYNYNQTDENNFYPEKRRRTNNRFKN</sequence>
<comment type="caution">
    <text evidence="6">The sequence shown here is derived from an EMBL/GenBank/DDBJ whole genome shotgun (WGS) entry which is preliminary data.</text>
</comment>
<dbReference type="Pfam" id="PF04818">
    <property type="entry name" value="CID"/>
    <property type="match status" value="1"/>
</dbReference>
<proteinExistence type="predicted"/>
<feature type="region of interest" description="Disordered" evidence="3">
    <location>
        <begin position="620"/>
        <end position="754"/>
    </location>
</feature>
<feature type="domain" description="RRM" evidence="4">
    <location>
        <begin position="548"/>
        <end position="620"/>
    </location>
</feature>
<feature type="compositionally biased region" description="Low complexity" evidence="3">
    <location>
        <begin position="642"/>
        <end position="656"/>
    </location>
</feature>
<reference evidence="6" key="1">
    <citation type="submission" date="2022-08" db="EMBL/GenBank/DDBJ databases">
        <title>Novel sulfate-reducing endosymbionts in the free-living metamonad Anaeramoeba.</title>
        <authorList>
            <person name="Jerlstrom-Hultqvist J."/>
            <person name="Cepicka I."/>
            <person name="Gallot-Lavallee L."/>
            <person name="Salas-Leiva D."/>
            <person name="Curtis B.A."/>
            <person name="Zahonova K."/>
            <person name="Pipaliya S."/>
            <person name="Dacks J."/>
            <person name="Roger A.J."/>
        </authorList>
    </citation>
    <scope>NUCLEOTIDE SEQUENCE</scope>
    <source>
        <strain evidence="6">Schooner1</strain>
    </source>
</reference>
<feature type="compositionally biased region" description="Basic and acidic residues" evidence="3">
    <location>
        <begin position="861"/>
        <end position="875"/>
    </location>
</feature>
<name>A0ABQ8X6P4_9EUKA</name>
<dbReference type="PROSITE" id="PS50102">
    <property type="entry name" value="RRM"/>
    <property type="match status" value="1"/>
</dbReference>
<feature type="compositionally biased region" description="Basic residues" evidence="3">
    <location>
        <begin position="960"/>
        <end position="970"/>
    </location>
</feature>
<evidence type="ECO:0000259" key="5">
    <source>
        <dbReference type="PROSITE" id="PS51391"/>
    </source>
</evidence>
<dbReference type="InterPro" id="IPR006569">
    <property type="entry name" value="CID_dom"/>
</dbReference>